<protein>
    <submittedName>
        <fullName evidence="1">Lipoprotein</fullName>
    </submittedName>
</protein>
<evidence type="ECO:0000313" key="2">
    <source>
        <dbReference type="Proteomes" id="UP000027088"/>
    </source>
</evidence>
<reference evidence="1 2" key="1">
    <citation type="journal article" date="2014" name="Genome Announc.">
        <title>Complete Genome Sequence of the Bovine Mastitis Pathogen Mycoplasma californicum Strain ST-6T (ATCC 33461T).</title>
        <authorList>
            <person name="Calcutt M.J."/>
            <person name="Foecking M.F."/>
            <person name="Fox L.K."/>
        </authorList>
    </citation>
    <scope>NUCLEOTIDE SEQUENCE [LARGE SCALE GENOMIC DNA]</scope>
    <source>
        <strain evidence="1 2">ST-6</strain>
    </source>
</reference>
<dbReference type="PROSITE" id="PS51257">
    <property type="entry name" value="PROKAR_LIPOPROTEIN"/>
    <property type="match status" value="1"/>
</dbReference>
<gene>
    <name evidence="1" type="ORF">MCFN_01625</name>
</gene>
<dbReference type="Proteomes" id="UP000027088">
    <property type="component" value="Chromosome"/>
</dbReference>
<keyword evidence="2" id="KW-1185">Reference proteome</keyword>
<dbReference type="KEGG" id="mcr:MCFN_01625"/>
<evidence type="ECO:0000313" key="1">
    <source>
        <dbReference type="EMBL" id="AIA29469.1"/>
    </source>
</evidence>
<keyword evidence="1" id="KW-0449">Lipoprotein</keyword>
<dbReference type="RefSeq" id="WP_038561579.1">
    <property type="nucleotide sequence ID" value="NZ_CP007521.1"/>
</dbReference>
<accession>A0A059XLR0</accession>
<sequence length="125" mass="13617">MSKRKLGFLSLALTSVVSIPLTVISCAKEEIDYEKIISISVKEESFVKEAKDVEPSDILTKSSDKNYTPEIKTVTPANNKPGAVLVILDVKDKSGKVVFANMQKSVEGFKIADKANSELVSPPPY</sequence>
<dbReference type="EMBL" id="CP007521">
    <property type="protein sequence ID" value="AIA29469.1"/>
    <property type="molecule type" value="Genomic_DNA"/>
</dbReference>
<organism evidence="1 2">
    <name type="scientific">Mycoplasmopsis californica</name>
    <dbReference type="NCBI Taxonomy" id="2113"/>
    <lineage>
        <taxon>Bacteria</taxon>
        <taxon>Bacillati</taxon>
        <taxon>Mycoplasmatota</taxon>
        <taxon>Mycoplasmoidales</taxon>
        <taxon>Metamycoplasmataceae</taxon>
        <taxon>Mycoplasmopsis</taxon>
    </lineage>
</organism>
<proteinExistence type="predicted"/>
<name>A0A059XLR0_9BACT</name>
<dbReference type="AlphaFoldDB" id="A0A059XLR0"/>